<accession>A0A1X7SP32</accession>
<dbReference type="EnsemblMetazoa" id="Aqu2.1.03848_001">
    <property type="protein sequence ID" value="Aqu2.1.03848_001"/>
    <property type="gene ID" value="Aqu2.1.03848"/>
</dbReference>
<dbReference type="AlphaFoldDB" id="A0A1X7SP32"/>
<dbReference type="InParanoid" id="A0A1X7SP32"/>
<name>A0A1X7SP32_AMPQE</name>
<evidence type="ECO:0000313" key="2">
    <source>
        <dbReference type="EnsemblMetazoa" id="Aqu2.1.03848_001"/>
    </source>
</evidence>
<protein>
    <submittedName>
        <fullName evidence="2">Uncharacterized protein</fullName>
    </submittedName>
</protein>
<organism evidence="2">
    <name type="scientific">Amphimedon queenslandica</name>
    <name type="common">Sponge</name>
    <dbReference type="NCBI Taxonomy" id="400682"/>
    <lineage>
        <taxon>Eukaryota</taxon>
        <taxon>Metazoa</taxon>
        <taxon>Porifera</taxon>
        <taxon>Demospongiae</taxon>
        <taxon>Heteroscleromorpha</taxon>
        <taxon>Haplosclerida</taxon>
        <taxon>Niphatidae</taxon>
        <taxon>Amphimedon</taxon>
    </lineage>
</organism>
<sequence>HSTSHSTNFKLDPESSPEQSDLLEVGGVEGHVWIILYMHKIHYKHA</sequence>
<evidence type="ECO:0000256" key="1">
    <source>
        <dbReference type="SAM" id="MobiDB-lite"/>
    </source>
</evidence>
<reference evidence="2" key="1">
    <citation type="submission" date="2017-05" db="UniProtKB">
        <authorList>
            <consortium name="EnsemblMetazoa"/>
        </authorList>
    </citation>
    <scope>IDENTIFICATION</scope>
</reference>
<feature type="region of interest" description="Disordered" evidence="1">
    <location>
        <begin position="1"/>
        <end position="21"/>
    </location>
</feature>
<proteinExistence type="predicted"/>